<protein>
    <recommendedName>
        <fullName evidence="3">Peptidase S74 domain-containing protein</fullName>
    </recommendedName>
</protein>
<dbReference type="CDD" id="cd19958">
    <property type="entry name" value="pyocin_knob"/>
    <property type="match status" value="1"/>
</dbReference>
<dbReference type="RefSeq" id="WP_135959982.1">
    <property type="nucleotide sequence ID" value="NZ_SRYM01000078.1"/>
</dbReference>
<proteinExistence type="predicted"/>
<reference evidence="4 5" key="1">
    <citation type="submission" date="2019-04" db="EMBL/GenBank/DDBJ databases">
        <title>Microbes associate with the intestines of laboratory mice.</title>
        <authorList>
            <person name="Navarre W."/>
            <person name="Wong E."/>
            <person name="Huang K."/>
            <person name="Tropini C."/>
            <person name="Ng K."/>
            <person name="Yu B."/>
        </authorList>
    </citation>
    <scope>NUCLEOTIDE SEQUENCE [LARGE SCALE GENOMIC DNA]</scope>
    <source>
        <strain evidence="4 5">NM39_I3</strain>
    </source>
</reference>
<comment type="caution">
    <text evidence="4">The sequence shown here is derived from an EMBL/GenBank/DDBJ whole genome shotgun (WGS) entry which is preliminary data.</text>
</comment>
<feature type="coiled-coil region" evidence="1">
    <location>
        <begin position="1723"/>
        <end position="1750"/>
    </location>
</feature>
<evidence type="ECO:0000259" key="3">
    <source>
        <dbReference type="PROSITE" id="PS51688"/>
    </source>
</evidence>
<dbReference type="InterPro" id="IPR030392">
    <property type="entry name" value="S74_ICA"/>
</dbReference>
<feature type="region of interest" description="Disordered" evidence="2">
    <location>
        <begin position="1500"/>
        <end position="1550"/>
    </location>
</feature>
<accession>A0A4S2EEH8</accession>
<name>A0A4S2EEH8_PARDI</name>
<feature type="compositionally biased region" description="Low complexity" evidence="2">
    <location>
        <begin position="1523"/>
        <end position="1550"/>
    </location>
</feature>
<dbReference type="EMBL" id="SRYM01000078">
    <property type="protein sequence ID" value="TGY54148.1"/>
    <property type="molecule type" value="Genomic_DNA"/>
</dbReference>
<organism evidence="4 5">
    <name type="scientific">Parabacteroides distasonis</name>
    <dbReference type="NCBI Taxonomy" id="823"/>
    <lineage>
        <taxon>Bacteria</taxon>
        <taxon>Pseudomonadati</taxon>
        <taxon>Bacteroidota</taxon>
        <taxon>Bacteroidia</taxon>
        <taxon>Bacteroidales</taxon>
        <taxon>Tannerellaceae</taxon>
        <taxon>Parabacteroides</taxon>
    </lineage>
</organism>
<keyword evidence="1" id="KW-0175">Coiled coil</keyword>
<evidence type="ECO:0000256" key="2">
    <source>
        <dbReference type="SAM" id="MobiDB-lite"/>
    </source>
</evidence>
<evidence type="ECO:0000256" key="1">
    <source>
        <dbReference type="SAM" id="Coils"/>
    </source>
</evidence>
<evidence type="ECO:0000313" key="4">
    <source>
        <dbReference type="EMBL" id="TGY54148.1"/>
    </source>
</evidence>
<gene>
    <name evidence="4" type="ORF">E5342_17820</name>
</gene>
<feature type="domain" description="Peptidase S74" evidence="3">
    <location>
        <begin position="1621"/>
        <end position="1750"/>
    </location>
</feature>
<dbReference type="Proteomes" id="UP000310032">
    <property type="component" value="Unassembled WGS sequence"/>
</dbReference>
<evidence type="ECO:0000313" key="5">
    <source>
        <dbReference type="Proteomes" id="UP000310032"/>
    </source>
</evidence>
<dbReference type="PROSITE" id="PS51688">
    <property type="entry name" value="ICA"/>
    <property type="match status" value="1"/>
</dbReference>
<feature type="compositionally biased region" description="Low complexity" evidence="2">
    <location>
        <begin position="1500"/>
        <end position="1516"/>
    </location>
</feature>
<sequence>MSKKKLTKHIWYGSDTVNENGKLQAAPPPKAVDDGTEEWHLSGITRGELYLNDYEEDPSLFVLCRDGKIRKISGEGNGNKAPLYWKLVDKDSDGNPLPEDKWYIITDYPAKSKGDIVAYATSDHNIVLPHAGYNMVGAVMIEQGKGLVIDSATGLLSLDPDFAGGRGKTYYAGAGLQLLDQPDTGETKNQFAVKFGNAKGTALEGDKLYAATWWGQKLNSNGIATGAMTGVPSINGLIHLNSDKTFDVAKDKSAQWIRFSGGNAINGVTGTNAVLSNLYLNYKDASHYVKVDANNNIMATGDVVAYATGNYDIVSPIAGTGVLGMVKVGSGLSITTDGTLSVDGSVGGLDVAAMWTELAKADAGKKIDISHLPISALDGKYVKKAGDTMTGALTIASNTINSQLILKSTVSDDKSKAAGIKFTASQDATQNVILRHEYYDTFVVGYGFAISKEGILEGSDPNMFLYNTGRYISRVATGTKPIDVVSTTLCNNLNADLLDGLHSSAFARKDQSPTVDLNAVNGIGIMCNNANANATPERHYPIAEAGSLIYCTAAYGSANQIYGSFYANRWFARGGGGSSSSTGSNANKTAWREFAFTDSNVASATKLQTARNIWGKSFNGTADVKGVITSSGTAEDAFNLFSAKSIVYGRIGSARTNNNNLELAYHHVGDGSANNYLSLGWMGAAKENRLYGKFNGNWGIGTSSPGEKLTIYGPNTLLGLMSTTAATSDSNLIIYTNANKGTAFRIMEQSSYKKALWFQYGKPGDSTYNLNISGYNNSRLSSMTLNASTVKAEGNVRASGDVVAYSTGSGDIVLPIAGANALGAVKIGSGISISADGTISVSGTGTIGGISVTGSGNVLTNATLSSDKKTITFTKGLTALTTANYAATLNGKYVTLDTAQNITAVKTFKAAPVIDLTGTNQTAAGNQVTMLTIKQKVNNLSYSIPVISGIVTNATENDYNFDVRIGSTTGATWISAGESGATLAKTLPIYSNESVWITADGDIKFYTGCNNEGTSYTYSAWINTSGVHTDKQLHSTIATGTKPISVVSTTLCNNLNADMLDGVHANGLFTNLAMSGKNISATIGGSTRTLNVSAIGSWQHVSFAKNDNRGYPTFILLANVTTWYNTTSGSSNQSFYFQGIFRGNRSGNISGCFITKINAVVQYNRTFYRLEADGDHNIYPVIVLYNGAYYLALRLTGSGFDATGLAWISNTSIGTQLNATDSNGTVSGLSIVYGHSGMGVLGNASSATKLQTARTIWGRSFNGTANISGNLDNVGNIYSTNSTFIIFKGDKYIINSLESGQLNINAYDAHNILFGYRGTSGYSFYAGTEGGDSVGSEIGYWTNSSFNIKTNIVGKHVYPTTNNTYDLGTSSARWRRFFLSGVNGTWVTGKTNAAINVDSDTNSISTYFPLYRWKSYTGRVFNLGAFQGTDTSSYFGFFMFDKDRTANGVDAQFYMQASGDMKGTGSLRMSGDVVAYSTGNAPSPFKFWYPSVDANGNISWTNSTSTTTPTTRNIRGPKGDTGAKGATGATGPQGPKGATGATGPQGPAGPSFSGYLNGGFTSNGVQLAFRSTYGGYYCNWNHGGNTMTISITQSGTNWAKGFSFADSGNATANGGSWISNSDMRRKTYLSDFNIDLHSLIPVKLFYYFMNDDKDKVRQVGLSAQQMLGILPIMVTGKGTGVNNDWYGYDYGKTGCLLSIKSIQTFLPFMDDTNKWIGSTKSWMTDKDKRIADLEKEVRELREELNNLKAA</sequence>